<accession>A0A098BWS7</accession>
<dbReference type="EMBL" id="LN515532">
    <property type="protein sequence ID" value="CEA15114.1"/>
    <property type="molecule type" value="Genomic_DNA"/>
</dbReference>
<dbReference type="CDD" id="cd05344">
    <property type="entry name" value="BKR_like_SDR_like"/>
    <property type="match status" value="1"/>
</dbReference>
<protein>
    <submittedName>
        <fullName evidence="2">Short-chain dehydrogenase/reductase SDR</fullName>
    </submittedName>
</protein>
<dbReference type="PANTHER" id="PTHR42879:SF6">
    <property type="entry name" value="NADPH-DEPENDENT REDUCTASE BACG"/>
    <property type="match status" value="1"/>
</dbReference>
<sequence length="262" mass="28624">MNLNLKGKTAIIGGSSKGLGKACAVSLAREGVNVVICARNVEALKKTEMEIEAHGVETLALTADMSVADDNRRIVSATIEKFGGVDILINNSGGPKPGTFREVSEDDMDEAYNSVLKYNIRMINLCLPYMEKKGWGRIINIASVSVKEPLPNIVLSNIFRSAVVSYAKTISRDLIPKGITVNTVCPGYFKTDRITQLINRGAEAENISVEEYERRAIEDFPHKRYMDPMELGEMVCYLCSDQARSVTGTTIQIDGGLVSGLL</sequence>
<dbReference type="InterPro" id="IPR002347">
    <property type="entry name" value="SDR_fam"/>
</dbReference>
<organism evidence="2 3">
    <name type="scientific">Fermentimonas caenicola</name>
    <dbReference type="NCBI Taxonomy" id="1562970"/>
    <lineage>
        <taxon>Bacteria</taxon>
        <taxon>Pseudomonadati</taxon>
        <taxon>Bacteroidota</taxon>
        <taxon>Bacteroidia</taxon>
        <taxon>Bacteroidales</taxon>
        <taxon>Dysgonomonadaceae</taxon>
        <taxon>Fermentimonas</taxon>
    </lineage>
</organism>
<dbReference type="SUPFAM" id="SSF51735">
    <property type="entry name" value="NAD(P)-binding Rossmann-fold domains"/>
    <property type="match status" value="1"/>
</dbReference>
<dbReference type="AlphaFoldDB" id="A0A098BWS7"/>
<dbReference type="PATRIC" id="fig|1562970.3.peg.342"/>
<evidence type="ECO:0000313" key="3">
    <source>
        <dbReference type="Proteomes" id="UP000032417"/>
    </source>
</evidence>
<dbReference type="InterPro" id="IPR036291">
    <property type="entry name" value="NAD(P)-bd_dom_sf"/>
</dbReference>
<proteinExistence type="inferred from homology"/>
<dbReference type="PRINTS" id="PR00080">
    <property type="entry name" value="SDRFAMILY"/>
</dbReference>
<dbReference type="Proteomes" id="UP000032417">
    <property type="component" value="Chromosome 1"/>
</dbReference>
<dbReference type="Gene3D" id="3.40.50.720">
    <property type="entry name" value="NAD(P)-binding Rossmann-like Domain"/>
    <property type="match status" value="1"/>
</dbReference>
<keyword evidence="3" id="KW-1185">Reference proteome</keyword>
<dbReference type="PRINTS" id="PR00081">
    <property type="entry name" value="GDHRDH"/>
</dbReference>
<dbReference type="OrthoDB" id="9803333at2"/>
<dbReference type="HOGENOM" id="CLU_010194_1_2_10"/>
<reference evidence="2 3" key="1">
    <citation type="submission" date="2014-08" db="EMBL/GenBank/DDBJ databases">
        <authorList>
            <person name="Wibberg D."/>
        </authorList>
    </citation>
    <scope>NUCLEOTIDE SEQUENCE [LARGE SCALE GENOMIC DNA]</scope>
    <source>
        <strain evidence="3">ING2-E5B</strain>
    </source>
</reference>
<evidence type="ECO:0000256" key="1">
    <source>
        <dbReference type="ARBA" id="ARBA00006484"/>
    </source>
</evidence>
<evidence type="ECO:0000313" key="2">
    <source>
        <dbReference type="EMBL" id="CEA15114.1"/>
    </source>
</evidence>
<comment type="similarity">
    <text evidence="1">Belongs to the short-chain dehydrogenases/reductases (SDR) family.</text>
</comment>
<dbReference type="KEGG" id="pbt:ING2E5B_0345"/>
<name>A0A098BWS7_9BACT</name>
<dbReference type="PANTHER" id="PTHR42879">
    <property type="entry name" value="3-OXOACYL-(ACYL-CARRIER-PROTEIN) REDUCTASE"/>
    <property type="match status" value="1"/>
</dbReference>
<dbReference type="Pfam" id="PF13561">
    <property type="entry name" value="adh_short_C2"/>
    <property type="match status" value="1"/>
</dbReference>
<dbReference type="STRING" id="1562970.ING2E5B_0345"/>
<dbReference type="InterPro" id="IPR050259">
    <property type="entry name" value="SDR"/>
</dbReference>
<dbReference type="FunFam" id="3.40.50.720:FF:000084">
    <property type="entry name" value="Short-chain dehydrogenase reductase"/>
    <property type="match status" value="1"/>
</dbReference>
<gene>
    <name evidence="2" type="ORF">ING2E5B_0345</name>
</gene>